<protein>
    <submittedName>
        <fullName evidence="1">Uncharacterized protein</fullName>
    </submittedName>
</protein>
<evidence type="ECO:0000313" key="2">
    <source>
        <dbReference type="Proteomes" id="UP000003635"/>
    </source>
</evidence>
<reference evidence="1 2" key="1">
    <citation type="journal article" date="2010" name="J. Bacteriol.">
        <title>Genome sequences of Oceanicola granulosus HTCC2516(T) and Oceanicola batsensis HTCC2597(TDelta).</title>
        <authorList>
            <person name="Thrash J.C."/>
            <person name="Cho J.C."/>
            <person name="Vergin K.L."/>
            <person name="Giovannoni S.J."/>
        </authorList>
    </citation>
    <scope>NUCLEOTIDE SEQUENCE [LARGE SCALE GENOMIC DNA]</scope>
    <source>
        <strain evidence="2">ATCC BAA-861 / DSM 15982 / KCTC 12143 / HTCC2516</strain>
    </source>
</reference>
<dbReference type="AlphaFoldDB" id="Q2CC01"/>
<keyword evidence="2" id="KW-1185">Reference proteome</keyword>
<dbReference type="OrthoDB" id="159440at2"/>
<dbReference type="RefSeq" id="WP_007254514.1">
    <property type="nucleotide sequence ID" value="NZ_CH724107.1"/>
</dbReference>
<name>Q2CC01_OCEGH</name>
<accession>Q2CC01</accession>
<dbReference type="HOGENOM" id="CLU_2131683_0_0_5"/>
<proteinExistence type="predicted"/>
<evidence type="ECO:0000313" key="1">
    <source>
        <dbReference type="EMBL" id="EAR50193.1"/>
    </source>
</evidence>
<organism evidence="1 2">
    <name type="scientific">Oceanicola granulosus (strain ATCC BAA-861 / DSM 15982 / KCTC 12143 / HTCC2516)</name>
    <dbReference type="NCBI Taxonomy" id="314256"/>
    <lineage>
        <taxon>Bacteria</taxon>
        <taxon>Pseudomonadati</taxon>
        <taxon>Pseudomonadota</taxon>
        <taxon>Alphaproteobacteria</taxon>
        <taxon>Rhodobacterales</taxon>
        <taxon>Roseobacteraceae</taxon>
        <taxon>Oceanicola</taxon>
    </lineage>
</organism>
<gene>
    <name evidence="1" type="ORF">OG2516_04933</name>
</gene>
<dbReference type="STRING" id="314256.OG2516_04933"/>
<dbReference type="Proteomes" id="UP000003635">
    <property type="component" value="Unassembled WGS sequence"/>
</dbReference>
<comment type="caution">
    <text evidence="1">The sequence shown here is derived from an EMBL/GenBank/DDBJ whole genome shotgun (WGS) entry which is preliminary data.</text>
</comment>
<sequence>MFDDLKRRYRKHPRATTLFLLAAAVTLFFSARLLVGALFMPPPGPRPIEPWMTMRMVAHMHHLQARDIDELAGLPMPRPGRAPTLADHAAAQGVPVGLLIVEVEEAIAQLLAERDGQ</sequence>
<dbReference type="EMBL" id="AAOT01000034">
    <property type="protein sequence ID" value="EAR50193.1"/>
    <property type="molecule type" value="Genomic_DNA"/>
</dbReference>